<dbReference type="PRINTS" id="PR00398">
    <property type="entry name" value="STRDHORMONER"/>
</dbReference>
<dbReference type="InterPro" id="IPR000536">
    <property type="entry name" value="Nucl_hrmn_rcpt_lig-bd"/>
</dbReference>
<dbReference type="AlphaFoldDB" id="A0A221CAV4"/>
<evidence type="ECO:0000259" key="8">
    <source>
        <dbReference type="PROSITE" id="PS51843"/>
    </source>
</evidence>
<dbReference type="GO" id="GO:0004879">
    <property type="term" value="F:nuclear receptor activity"/>
    <property type="evidence" value="ECO:0007669"/>
    <property type="project" value="TreeGrafter"/>
</dbReference>
<dbReference type="EMBL" id="MF360801">
    <property type="protein sequence ID" value="ASL70485.1"/>
    <property type="molecule type" value="Genomic_DNA"/>
</dbReference>
<evidence type="ECO:0000256" key="3">
    <source>
        <dbReference type="ARBA" id="ARBA00022833"/>
    </source>
</evidence>
<evidence type="ECO:0000256" key="5">
    <source>
        <dbReference type="ARBA" id="ARBA00023125"/>
    </source>
</evidence>
<name>A0A221CAV4_9BILA</name>
<keyword evidence="2" id="KW-0863">Zinc-finger</keyword>
<dbReference type="SUPFAM" id="SSF48508">
    <property type="entry name" value="Nuclear receptor ligand-binding domain"/>
    <property type="match status" value="1"/>
</dbReference>
<dbReference type="GO" id="GO:0000978">
    <property type="term" value="F:RNA polymerase II cis-regulatory region sequence-specific DNA binding"/>
    <property type="evidence" value="ECO:0007669"/>
    <property type="project" value="TreeGrafter"/>
</dbReference>
<dbReference type="GO" id="GO:0045944">
    <property type="term" value="P:positive regulation of transcription by RNA polymerase II"/>
    <property type="evidence" value="ECO:0007669"/>
    <property type="project" value="TreeGrafter"/>
</dbReference>
<dbReference type="InterPro" id="IPR035500">
    <property type="entry name" value="NHR-like_dom_sf"/>
</dbReference>
<evidence type="ECO:0000256" key="6">
    <source>
        <dbReference type="ARBA" id="ARBA00023163"/>
    </source>
</evidence>
<dbReference type="Gene3D" id="1.10.565.10">
    <property type="entry name" value="Retinoid X Receptor"/>
    <property type="match status" value="1"/>
</dbReference>
<protein>
    <submittedName>
        <fullName evidence="9">Nuclear receptor</fullName>
    </submittedName>
</protein>
<keyword evidence="1" id="KW-0479">Metal-binding</keyword>
<proteinExistence type="predicted"/>
<feature type="domain" description="NR LBD" evidence="8">
    <location>
        <begin position="60"/>
        <end position="302"/>
    </location>
</feature>
<reference evidence="9" key="1">
    <citation type="journal article" date="2017" name="Gen. Comp. Endocrinol.">
        <title>Genome-wide identification of nuclear receptor (NR) genes and the evolutionary significance of the NR1O subfamily in the monogonont rotifer Brachionus spp.</title>
        <authorList>
            <person name="Kim D.H."/>
            <person name="Kim H.S."/>
            <person name="Hwang D.S."/>
            <person name="Kim H.J."/>
            <person name="Hagiwara A."/>
            <person name="Lee J.S."/>
            <person name="Jeong C.B."/>
        </authorList>
    </citation>
    <scope>NUCLEOTIDE SEQUENCE</scope>
</reference>
<keyword evidence="6" id="KW-0804">Transcription</keyword>
<dbReference type="SMART" id="SM00430">
    <property type="entry name" value="HOLI"/>
    <property type="match status" value="1"/>
</dbReference>
<evidence type="ECO:0000256" key="2">
    <source>
        <dbReference type="ARBA" id="ARBA00022771"/>
    </source>
</evidence>
<organism evidence="9">
    <name type="scientific">Brachionus rotundiformis</name>
    <dbReference type="NCBI Taxonomy" id="96890"/>
    <lineage>
        <taxon>Eukaryota</taxon>
        <taxon>Metazoa</taxon>
        <taxon>Spiralia</taxon>
        <taxon>Gnathifera</taxon>
        <taxon>Rotifera</taxon>
        <taxon>Eurotatoria</taxon>
        <taxon>Monogononta</taxon>
        <taxon>Pseudotrocha</taxon>
        <taxon>Ploima</taxon>
        <taxon>Brachionidae</taxon>
        <taxon>Brachionus</taxon>
    </lineage>
</organism>
<accession>A0A221CAV4</accession>
<evidence type="ECO:0000313" key="9">
    <source>
        <dbReference type="EMBL" id="ASL70485.1"/>
    </source>
</evidence>
<keyword evidence="4" id="KW-0805">Transcription regulation</keyword>
<dbReference type="GO" id="GO:0030154">
    <property type="term" value="P:cell differentiation"/>
    <property type="evidence" value="ECO:0007669"/>
    <property type="project" value="TreeGrafter"/>
</dbReference>
<dbReference type="InterPro" id="IPR001723">
    <property type="entry name" value="Nuclear_hrmn_rcpt"/>
</dbReference>
<keyword evidence="5" id="KW-0238">DNA-binding</keyword>
<dbReference type="InterPro" id="IPR050234">
    <property type="entry name" value="Nuclear_hormone_rcpt_NR1"/>
</dbReference>
<dbReference type="GO" id="GO:0000122">
    <property type="term" value="P:negative regulation of transcription by RNA polymerase II"/>
    <property type="evidence" value="ECO:0007669"/>
    <property type="project" value="TreeGrafter"/>
</dbReference>
<dbReference type="PANTHER" id="PTHR24082">
    <property type="entry name" value="NUCLEAR HORMONE RECEPTOR"/>
    <property type="match status" value="1"/>
</dbReference>
<evidence type="ECO:0000256" key="7">
    <source>
        <dbReference type="ARBA" id="ARBA00023170"/>
    </source>
</evidence>
<dbReference type="PROSITE" id="PS51843">
    <property type="entry name" value="NR_LBD"/>
    <property type="match status" value="1"/>
</dbReference>
<dbReference type="Pfam" id="PF00104">
    <property type="entry name" value="Hormone_recep"/>
    <property type="match status" value="1"/>
</dbReference>
<sequence>MENNNGATSVQQMQSILLRSIQIAIDSSNKITSDSDRCHVDSQKLESNLIDTGSQVLTESEKQLIKNLCQVVQFSRRKNPIDLNRKQDFLDPNQSKDKLKHILANFLATPVKRVVTFAQYLPDFTQLEPEDRINLLKEATIGITISASSSLYDFKSNKFRNMISKDENIYTDSSNLDLSVMKAIWSEELFTKTIDFLKSLSELCFDEACLALFLSIILFSSETIDHKNQESVTNILNKYSYLLRKYMRWKMGEKGEKSYNMLLSKLPEIKYLGELHVSFIQDVDPKKIDNFLLAFVFSKKKSKLNRIVDETQKEGIKYEL</sequence>
<evidence type="ECO:0000256" key="4">
    <source>
        <dbReference type="ARBA" id="ARBA00023015"/>
    </source>
</evidence>
<reference evidence="9" key="2">
    <citation type="submission" date="2017-06" db="EMBL/GenBank/DDBJ databases">
        <authorList>
            <person name="Kim H.J."/>
            <person name="Triplett B.A."/>
        </authorList>
    </citation>
    <scope>NUCLEOTIDE SEQUENCE</scope>
</reference>
<keyword evidence="3" id="KW-0862">Zinc</keyword>
<dbReference type="PANTHER" id="PTHR24082:SF283">
    <property type="entry name" value="NUCLEAR HORMONE RECEPTOR HR96"/>
    <property type="match status" value="1"/>
</dbReference>
<evidence type="ECO:0000256" key="1">
    <source>
        <dbReference type="ARBA" id="ARBA00022723"/>
    </source>
</evidence>
<dbReference type="GO" id="GO:0008270">
    <property type="term" value="F:zinc ion binding"/>
    <property type="evidence" value="ECO:0007669"/>
    <property type="project" value="UniProtKB-KW"/>
</dbReference>
<keyword evidence="7 9" id="KW-0675">Receptor</keyword>